<keyword evidence="2" id="KW-1185">Reference proteome</keyword>
<dbReference type="AlphaFoldDB" id="A0AAW0WV65"/>
<organism evidence="1 2">
    <name type="scientific">Cherax quadricarinatus</name>
    <name type="common">Australian red claw crayfish</name>
    <dbReference type="NCBI Taxonomy" id="27406"/>
    <lineage>
        <taxon>Eukaryota</taxon>
        <taxon>Metazoa</taxon>
        <taxon>Ecdysozoa</taxon>
        <taxon>Arthropoda</taxon>
        <taxon>Crustacea</taxon>
        <taxon>Multicrustacea</taxon>
        <taxon>Malacostraca</taxon>
        <taxon>Eumalacostraca</taxon>
        <taxon>Eucarida</taxon>
        <taxon>Decapoda</taxon>
        <taxon>Pleocyemata</taxon>
        <taxon>Astacidea</taxon>
        <taxon>Parastacoidea</taxon>
        <taxon>Parastacidae</taxon>
        <taxon>Cherax</taxon>
    </lineage>
</organism>
<dbReference type="Proteomes" id="UP001445076">
    <property type="component" value="Unassembled WGS sequence"/>
</dbReference>
<evidence type="ECO:0000313" key="1">
    <source>
        <dbReference type="EMBL" id="KAK8731127.1"/>
    </source>
</evidence>
<comment type="caution">
    <text evidence="1">The sequence shown here is derived from an EMBL/GenBank/DDBJ whole genome shotgun (WGS) entry which is preliminary data.</text>
</comment>
<protein>
    <submittedName>
        <fullName evidence="1">Uncharacterized protein</fullName>
    </submittedName>
</protein>
<sequence>MDLGELEQNVLGLSVWKQWNKTCWVCQCGNNGTKRAGSVSVETMEQNVLGLSVWKQWNKTCWVCQCGNNGQFVVIELSIIFTMTAKQSFIFSPQMSLLVTFSPY</sequence>
<name>A0AAW0WV65_CHEQU</name>
<proteinExistence type="predicted"/>
<accession>A0AAW0WV65</accession>
<evidence type="ECO:0000313" key="2">
    <source>
        <dbReference type="Proteomes" id="UP001445076"/>
    </source>
</evidence>
<gene>
    <name evidence="1" type="ORF">OTU49_007811</name>
</gene>
<dbReference type="EMBL" id="JARKIK010000062">
    <property type="protein sequence ID" value="KAK8731127.1"/>
    <property type="molecule type" value="Genomic_DNA"/>
</dbReference>
<reference evidence="1 2" key="1">
    <citation type="journal article" date="2024" name="BMC Genomics">
        <title>Genome assembly of redclaw crayfish (Cherax quadricarinatus) provides insights into its immune adaptation and hypoxia tolerance.</title>
        <authorList>
            <person name="Liu Z."/>
            <person name="Zheng J."/>
            <person name="Li H."/>
            <person name="Fang K."/>
            <person name="Wang S."/>
            <person name="He J."/>
            <person name="Zhou D."/>
            <person name="Weng S."/>
            <person name="Chi M."/>
            <person name="Gu Z."/>
            <person name="He J."/>
            <person name="Li F."/>
            <person name="Wang M."/>
        </authorList>
    </citation>
    <scope>NUCLEOTIDE SEQUENCE [LARGE SCALE GENOMIC DNA]</scope>
    <source>
        <strain evidence="1">ZL_2023a</strain>
    </source>
</reference>